<keyword evidence="6 9" id="KW-1133">Transmembrane helix</keyword>
<accession>A0A3N1KX86</accession>
<evidence type="ECO:0000256" key="4">
    <source>
        <dbReference type="ARBA" id="ARBA00022519"/>
    </source>
</evidence>
<keyword evidence="2 9" id="KW-0813">Transport</keyword>
<feature type="transmembrane region" description="Helical" evidence="9">
    <location>
        <begin position="12"/>
        <end position="35"/>
    </location>
</feature>
<dbReference type="RefSeq" id="WP_123691761.1">
    <property type="nucleotide sequence ID" value="NZ_AP019700.1"/>
</dbReference>
<keyword evidence="4 9" id="KW-0997">Cell inner membrane</keyword>
<dbReference type="PANTHER" id="PTHR35011">
    <property type="entry name" value="2,3-DIKETO-L-GULONATE TRAP TRANSPORTER SMALL PERMEASE PROTEIN YIAM"/>
    <property type="match status" value="1"/>
</dbReference>
<proteinExistence type="inferred from homology"/>
<feature type="transmembrane region" description="Helical" evidence="9">
    <location>
        <begin position="87"/>
        <end position="106"/>
    </location>
</feature>
<dbReference type="EMBL" id="RJKX01000015">
    <property type="protein sequence ID" value="ROP84102.1"/>
    <property type="molecule type" value="Genomic_DNA"/>
</dbReference>
<protein>
    <recommendedName>
        <fullName evidence="9">TRAP transporter small permease protein</fullName>
    </recommendedName>
</protein>
<comment type="subcellular location">
    <subcellularLocation>
        <location evidence="1 9">Cell inner membrane</location>
        <topology evidence="1 9">Multi-pass membrane protein</topology>
    </subcellularLocation>
</comment>
<dbReference type="GO" id="GO:0005886">
    <property type="term" value="C:plasma membrane"/>
    <property type="evidence" value="ECO:0007669"/>
    <property type="project" value="UniProtKB-SubCell"/>
</dbReference>
<evidence type="ECO:0000313" key="11">
    <source>
        <dbReference type="EMBL" id="ROP84102.1"/>
    </source>
</evidence>
<dbReference type="Pfam" id="PF04290">
    <property type="entry name" value="DctQ"/>
    <property type="match status" value="1"/>
</dbReference>
<feature type="transmembrane region" description="Helical" evidence="9">
    <location>
        <begin position="131"/>
        <end position="153"/>
    </location>
</feature>
<reference evidence="11 12" key="1">
    <citation type="submission" date="2018-11" db="EMBL/GenBank/DDBJ databases">
        <title>Genomic Encyclopedia of Type Strains, Phase IV (KMG-IV): sequencing the most valuable type-strain genomes for metagenomic binning, comparative biology and taxonomic classification.</title>
        <authorList>
            <person name="Goeker M."/>
        </authorList>
    </citation>
    <scope>NUCLEOTIDE SEQUENCE [LARGE SCALE GENOMIC DNA]</scope>
    <source>
        <strain evidence="11 12">DSM 5900</strain>
    </source>
</reference>
<dbReference type="InterPro" id="IPR055348">
    <property type="entry name" value="DctQ"/>
</dbReference>
<keyword evidence="5 9" id="KW-0812">Transmembrane</keyword>
<evidence type="ECO:0000256" key="7">
    <source>
        <dbReference type="ARBA" id="ARBA00023136"/>
    </source>
</evidence>
<feature type="domain" description="Tripartite ATP-independent periplasmic transporters DctQ component" evidence="10">
    <location>
        <begin position="27"/>
        <end position="155"/>
    </location>
</feature>
<dbReference type="AlphaFoldDB" id="A0A3N1KX86"/>
<sequence>MQSFIRILDRVALICAVAAAILVALAVVIITWMIFWRAAGNSAFWEIEASVFLSIAAIFLASPYTLRTKGHVSVDLLEAILPDAFTRPLRVFAMLMVAAVSAYLVWEGGKMALMALHEGERTPSMWAPLKWPIYAAMPIGMALTCLQAIAEIARMRLSPPDAR</sequence>
<comment type="similarity">
    <text evidence="8 9">Belongs to the TRAP transporter small permease family.</text>
</comment>
<gene>
    <name evidence="11" type="ORF">EDC65_3449</name>
</gene>
<evidence type="ECO:0000259" key="10">
    <source>
        <dbReference type="Pfam" id="PF04290"/>
    </source>
</evidence>
<evidence type="ECO:0000256" key="8">
    <source>
        <dbReference type="ARBA" id="ARBA00038436"/>
    </source>
</evidence>
<evidence type="ECO:0000313" key="12">
    <source>
        <dbReference type="Proteomes" id="UP000278222"/>
    </source>
</evidence>
<evidence type="ECO:0000256" key="3">
    <source>
        <dbReference type="ARBA" id="ARBA00022475"/>
    </source>
</evidence>
<evidence type="ECO:0000256" key="1">
    <source>
        <dbReference type="ARBA" id="ARBA00004429"/>
    </source>
</evidence>
<keyword evidence="7 9" id="KW-0472">Membrane</keyword>
<name>A0A3N1KX86_9PROT</name>
<evidence type="ECO:0000256" key="5">
    <source>
        <dbReference type="ARBA" id="ARBA00022692"/>
    </source>
</evidence>
<feature type="transmembrane region" description="Helical" evidence="9">
    <location>
        <begin position="47"/>
        <end position="66"/>
    </location>
</feature>
<keyword evidence="3" id="KW-1003">Cell membrane</keyword>
<evidence type="ECO:0000256" key="6">
    <source>
        <dbReference type="ARBA" id="ARBA00022989"/>
    </source>
</evidence>
<keyword evidence="12" id="KW-1185">Reference proteome</keyword>
<dbReference type="OrthoDB" id="7159137at2"/>
<comment type="subunit">
    <text evidence="9">The complex comprises the extracytoplasmic solute receptor protein and the two transmembrane proteins.</text>
</comment>
<dbReference type="GO" id="GO:0022857">
    <property type="term" value="F:transmembrane transporter activity"/>
    <property type="evidence" value="ECO:0007669"/>
    <property type="project" value="UniProtKB-UniRule"/>
</dbReference>
<dbReference type="InterPro" id="IPR007387">
    <property type="entry name" value="TRAP_DctQ"/>
</dbReference>
<evidence type="ECO:0000256" key="2">
    <source>
        <dbReference type="ARBA" id="ARBA00022448"/>
    </source>
</evidence>
<organism evidence="11 12">
    <name type="scientific">Stella humosa</name>
    <dbReference type="NCBI Taxonomy" id="94"/>
    <lineage>
        <taxon>Bacteria</taxon>
        <taxon>Pseudomonadati</taxon>
        <taxon>Pseudomonadota</taxon>
        <taxon>Alphaproteobacteria</taxon>
        <taxon>Rhodospirillales</taxon>
        <taxon>Stellaceae</taxon>
        <taxon>Stella</taxon>
    </lineage>
</organism>
<evidence type="ECO:0000256" key="9">
    <source>
        <dbReference type="RuleBase" id="RU369079"/>
    </source>
</evidence>
<comment type="caution">
    <text evidence="11">The sequence shown here is derived from an EMBL/GenBank/DDBJ whole genome shotgun (WGS) entry which is preliminary data.</text>
</comment>
<dbReference type="Proteomes" id="UP000278222">
    <property type="component" value="Unassembled WGS sequence"/>
</dbReference>
<comment type="function">
    <text evidence="9">Part of the tripartite ATP-independent periplasmic (TRAP) transport system.</text>
</comment>